<gene>
    <name evidence="3" type="ORF">GCM10022224_074540</name>
</gene>
<keyword evidence="2" id="KW-0472">Membrane</keyword>
<comment type="caution">
    <text evidence="3">The sequence shown here is derived from an EMBL/GenBank/DDBJ whole genome shotgun (WGS) entry which is preliminary data.</text>
</comment>
<keyword evidence="2" id="KW-1133">Transmembrane helix</keyword>
<proteinExistence type="predicted"/>
<organism evidence="3 4">
    <name type="scientific">Nonomuraea antimicrobica</name>
    <dbReference type="NCBI Taxonomy" id="561173"/>
    <lineage>
        <taxon>Bacteria</taxon>
        <taxon>Bacillati</taxon>
        <taxon>Actinomycetota</taxon>
        <taxon>Actinomycetes</taxon>
        <taxon>Streptosporangiales</taxon>
        <taxon>Streptosporangiaceae</taxon>
        <taxon>Nonomuraea</taxon>
    </lineage>
</organism>
<dbReference type="Proteomes" id="UP001500902">
    <property type="component" value="Unassembled WGS sequence"/>
</dbReference>
<feature type="region of interest" description="Disordered" evidence="1">
    <location>
        <begin position="1"/>
        <end position="65"/>
    </location>
</feature>
<evidence type="ECO:0000313" key="3">
    <source>
        <dbReference type="EMBL" id="GAA3697696.1"/>
    </source>
</evidence>
<name>A0ABP7D213_9ACTN</name>
<feature type="transmembrane region" description="Helical" evidence="2">
    <location>
        <begin position="74"/>
        <end position="94"/>
    </location>
</feature>
<keyword evidence="2" id="KW-0812">Transmembrane</keyword>
<feature type="compositionally biased region" description="Basic and acidic residues" evidence="1">
    <location>
        <begin position="27"/>
        <end position="37"/>
    </location>
</feature>
<dbReference type="EMBL" id="BAAAZP010000151">
    <property type="protein sequence ID" value="GAA3697696.1"/>
    <property type="molecule type" value="Genomic_DNA"/>
</dbReference>
<feature type="region of interest" description="Disordered" evidence="1">
    <location>
        <begin position="313"/>
        <end position="344"/>
    </location>
</feature>
<sequence length="344" mass="36611">MRTSATKQAKQARRAGRGGRATASRRAPREDLGHLRDGLPGGRRAGRAAARHGDGGIGRDAWAPERPPRRARRAWYLLAGLTVVLAAGCVVAAVRPDLLGSANSLFGEPLDAASLPARDPFAGSPAADYAEGITGFALPAPKALGGLSEQDVAKGLERTRELLAAAYLDRTTLLGGPPDAFAALLDADQRDWFRDNLDGSEYGTRNMVTSFAPGTAELTTGVVKVRGSSTLDTFEDDGLRGVSVKLNHVLVYAVQLPGRPDTAIRLVVHAKGEARIHRERGRIVVLPEGWTTRPTPASCDFSDWYIHPVYRDTPPGTVAPTGPRTDPYDLDQPDGEGCALSDPT</sequence>
<accession>A0ABP7D213</accession>
<protein>
    <submittedName>
        <fullName evidence="3">Uncharacterized protein</fullName>
    </submittedName>
</protein>
<reference evidence="4" key="1">
    <citation type="journal article" date="2019" name="Int. J. Syst. Evol. Microbiol.">
        <title>The Global Catalogue of Microorganisms (GCM) 10K type strain sequencing project: providing services to taxonomists for standard genome sequencing and annotation.</title>
        <authorList>
            <consortium name="The Broad Institute Genomics Platform"/>
            <consortium name="The Broad Institute Genome Sequencing Center for Infectious Disease"/>
            <person name="Wu L."/>
            <person name="Ma J."/>
        </authorList>
    </citation>
    <scope>NUCLEOTIDE SEQUENCE [LARGE SCALE GENOMIC DNA]</scope>
    <source>
        <strain evidence="4">JCM 16904</strain>
    </source>
</reference>
<evidence type="ECO:0000313" key="4">
    <source>
        <dbReference type="Proteomes" id="UP001500902"/>
    </source>
</evidence>
<keyword evidence="4" id="KW-1185">Reference proteome</keyword>
<evidence type="ECO:0000256" key="1">
    <source>
        <dbReference type="SAM" id="MobiDB-lite"/>
    </source>
</evidence>
<evidence type="ECO:0000256" key="2">
    <source>
        <dbReference type="SAM" id="Phobius"/>
    </source>
</evidence>